<proteinExistence type="predicted"/>
<gene>
    <name evidence="1" type="ORF">RFULGI_LOCUS9571</name>
</gene>
<name>A0A9N9HDN5_9GLOM</name>
<protein>
    <submittedName>
        <fullName evidence="1">14512_t:CDS:1</fullName>
    </submittedName>
</protein>
<dbReference type="EMBL" id="CAJVPZ010017343">
    <property type="protein sequence ID" value="CAG8679903.1"/>
    <property type="molecule type" value="Genomic_DNA"/>
</dbReference>
<keyword evidence="2" id="KW-1185">Reference proteome</keyword>
<dbReference type="Proteomes" id="UP000789396">
    <property type="component" value="Unassembled WGS sequence"/>
</dbReference>
<evidence type="ECO:0000313" key="1">
    <source>
        <dbReference type="EMBL" id="CAG8679903.1"/>
    </source>
</evidence>
<dbReference type="AlphaFoldDB" id="A0A9N9HDN5"/>
<accession>A0A9N9HDN5</accession>
<reference evidence="1" key="1">
    <citation type="submission" date="2021-06" db="EMBL/GenBank/DDBJ databases">
        <authorList>
            <person name="Kallberg Y."/>
            <person name="Tangrot J."/>
            <person name="Rosling A."/>
        </authorList>
    </citation>
    <scope>NUCLEOTIDE SEQUENCE</scope>
    <source>
        <strain evidence="1">IN212</strain>
    </source>
</reference>
<comment type="caution">
    <text evidence="1">The sequence shown here is derived from an EMBL/GenBank/DDBJ whole genome shotgun (WGS) entry which is preliminary data.</text>
</comment>
<sequence>MVNAQEYVEKNFDKNASQIIAIDKNLEGDLDLSKYPNLTLVDIGHNPLLQSLKLAPLTKISDMSTYGTGITNFSFYGSTPDIHRCCLNSIGKTDKNNPLFAQVIRDTCRAGLKENSELQELAQLILSNQPYDFFKLKQEIIKLKPQELPNMSKKLSEQKKEEIAEHFIQEITYTFGTTRNDQVKEAAKAYINKLDNFEGIETQSANLFDDTIKNAFQTVTTNVYSKGQEYWVEFWGHYLCRRVYQEKLALKKENQDKITQLQTQIQQLQQQIQQLQM</sequence>
<organism evidence="1 2">
    <name type="scientific">Racocetra fulgida</name>
    <dbReference type="NCBI Taxonomy" id="60492"/>
    <lineage>
        <taxon>Eukaryota</taxon>
        <taxon>Fungi</taxon>
        <taxon>Fungi incertae sedis</taxon>
        <taxon>Mucoromycota</taxon>
        <taxon>Glomeromycotina</taxon>
        <taxon>Glomeromycetes</taxon>
        <taxon>Diversisporales</taxon>
        <taxon>Gigasporaceae</taxon>
        <taxon>Racocetra</taxon>
    </lineage>
</organism>
<evidence type="ECO:0000313" key="2">
    <source>
        <dbReference type="Proteomes" id="UP000789396"/>
    </source>
</evidence>
<dbReference type="OrthoDB" id="2395564at2759"/>